<dbReference type="Gramene" id="PUZ38830">
    <property type="protein sequence ID" value="PUZ38830"/>
    <property type="gene ID" value="GQ55_9G227400"/>
</dbReference>
<protein>
    <submittedName>
        <fullName evidence="2">Uncharacterized protein</fullName>
    </submittedName>
</protein>
<evidence type="ECO:0000256" key="1">
    <source>
        <dbReference type="SAM" id="MobiDB-lite"/>
    </source>
</evidence>
<dbReference type="AlphaFoldDB" id="A0A2T7C659"/>
<evidence type="ECO:0000313" key="3">
    <source>
        <dbReference type="Proteomes" id="UP000244336"/>
    </source>
</evidence>
<proteinExistence type="predicted"/>
<organism evidence="2 3">
    <name type="scientific">Panicum hallii var. hallii</name>
    <dbReference type="NCBI Taxonomy" id="1504633"/>
    <lineage>
        <taxon>Eukaryota</taxon>
        <taxon>Viridiplantae</taxon>
        <taxon>Streptophyta</taxon>
        <taxon>Embryophyta</taxon>
        <taxon>Tracheophyta</taxon>
        <taxon>Spermatophyta</taxon>
        <taxon>Magnoliopsida</taxon>
        <taxon>Liliopsida</taxon>
        <taxon>Poales</taxon>
        <taxon>Poaceae</taxon>
        <taxon>PACMAD clade</taxon>
        <taxon>Panicoideae</taxon>
        <taxon>Panicodae</taxon>
        <taxon>Paniceae</taxon>
        <taxon>Panicinae</taxon>
        <taxon>Panicum</taxon>
        <taxon>Panicum sect. Panicum</taxon>
    </lineage>
</organism>
<accession>A0A2T7C659</accession>
<dbReference type="Proteomes" id="UP000244336">
    <property type="component" value="Chromosome 9"/>
</dbReference>
<name>A0A2T7C659_9POAL</name>
<evidence type="ECO:0000313" key="2">
    <source>
        <dbReference type="EMBL" id="PUZ38830.1"/>
    </source>
</evidence>
<keyword evidence="3" id="KW-1185">Reference proteome</keyword>
<reference evidence="2 3" key="1">
    <citation type="submission" date="2018-04" db="EMBL/GenBank/DDBJ databases">
        <title>WGS assembly of Panicum hallii var. hallii HAL2.</title>
        <authorList>
            <person name="Lovell J."/>
            <person name="Jenkins J."/>
            <person name="Lowry D."/>
            <person name="Mamidi S."/>
            <person name="Sreedasyam A."/>
            <person name="Weng X."/>
            <person name="Barry K."/>
            <person name="Bonette J."/>
            <person name="Campitelli B."/>
            <person name="Daum C."/>
            <person name="Gordon S."/>
            <person name="Gould B."/>
            <person name="Lipzen A."/>
            <person name="MacQueen A."/>
            <person name="Palacio-Mejia J."/>
            <person name="Plott C."/>
            <person name="Shakirov E."/>
            <person name="Shu S."/>
            <person name="Yoshinaga Y."/>
            <person name="Zane M."/>
            <person name="Rokhsar D."/>
            <person name="Grimwood J."/>
            <person name="Schmutz J."/>
            <person name="Juenger T."/>
        </authorList>
    </citation>
    <scope>NUCLEOTIDE SEQUENCE [LARGE SCALE GENOMIC DNA]</scope>
    <source>
        <strain evidence="3">cv. HAL2</strain>
    </source>
</reference>
<feature type="region of interest" description="Disordered" evidence="1">
    <location>
        <begin position="14"/>
        <end position="107"/>
    </location>
</feature>
<sequence>MPAARVVPYLLPSASTSISHARQPSLLHPQLQGPRVGDPTSKRADGVPPICSSAPPPATSFSTLSPPPALFVLPDHDPAFPRRANSQRESAHNTHGRGLAHGHTAARLRPFRRTSDFLAELQSYVRRRRRRK</sequence>
<feature type="compositionally biased region" description="Basic residues" evidence="1">
    <location>
        <begin position="94"/>
        <end position="107"/>
    </location>
</feature>
<gene>
    <name evidence="2" type="ORF">GQ55_9G227400</name>
</gene>
<dbReference type="EMBL" id="CM009757">
    <property type="protein sequence ID" value="PUZ38830.1"/>
    <property type="molecule type" value="Genomic_DNA"/>
</dbReference>